<protein>
    <submittedName>
        <fullName evidence="3">Peptidylprolyl isomerase</fullName>
    </submittedName>
</protein>
<keyword evidence="1" id="KW-0697">Rotamase</keyword>
<dbReference type="PROSITE" id="PS50198">
    <property type="entry name" value="PPIC_PPIASE_2"/>
    <property type="match status" value="1"/>
</dbReference>
<evidence type="ECO:0000259" key="2">
    <source>
        <dbReference type="PROSITE" id="PS50198"/>
    </source>
</evidence>
<dbReference type="EMBL" id="JBHTJR010000039">
    <property type="protein sequence ID" value="MFD0992889.1"/>
    <property type="molecule type" value="Genomic_DNA"/>
</dbReference>
<accession>A0ABW3JR36</accession>
<evidence type="ECO:0000256" key="1">
    <source>
        <dbReference type="PROSITE-ProRule" id="PRU00278"/>
    </source>
</evidence>
<dbReference type="Proteomes" id="UP001597062">
    <property type="component" value="Unassembled WGS sequence"/>
</dbReference>
<comment type="caution">
    <text evidence="3">The sequence shown here is derived from an EMBL/GenBank/DDBJ whole genome shotgun (WGS) entry which is preliminary data.</text>
</comment>
<dbReference type="RefSeq" id="WP_386106620.1">
    <property type="nucleotide sequence ID" value="NZ_JBHTJR010000039.1"/>
</dbReference>
<dbReference type="SUPFAM" id="SSF54534">
    <property type="entry name" value="FKBP-like"/>
    <property type="match status" value="1"/>
</dbReference>
<sequence>MKHYIGILLILFTIIAKGQTKKEIKQTLESIKSQEDFKKYKSQNSDSIIEFIELNTLNSGISKKLLGLKKGEIKKIKIENGNYYYKLIDSSKETEYRASYIYLNADELTKKEIDSIRPIIIKKYKSGVLFTDLVDEYNMDGNSKKGDLGWFKKGKLVPDFEKAVIEHNESDIFTVDVDNSDKYWMQNWYYVVLKTHKDRISEIRTYIRIKKQ</sequence>
<dbReference type="InterPro" id="IPR000297">
    <property type="entry name" value="PPIase_PpiC"/>
</dbReference>
<dbReference type="Gene3D" id="3.10.50.40">
    <property type="match status" value="1"/>
</dbReference>
<evidence type="ECO:0000313" key="4">
    <source>
        <dbReference type="Proteomes" id="UP001597062"/>
    </source>
</evidence>
<reference evidence="4" key="1">
    <citation type="journal article" date="2019" name="Int. J. Syst. Evol. Microbiol.">
        <title>The Global Catalogue of Microorganisms (GCM) 10K type strain sequencing project: providing services to taxonomists for standard genome sequencing and annotation.</title>
        <authorList>
            <consortium name="The Broad Institute Genomics Platform"/>
            <consortium name="The Broad Institute Genome Sequencing Center for Infectious Disease"/>
            <person name="Wu L."/>
            <person name="Ma J."/>
        </authorList>
    </citation>
    <scope>NUCLEOTIDE SEQUENCE [LARGE SCALE GENOMIC DNA]</scope>
    <source>
        <strain evidence="4">CCUG 60527</strain>
    </source>
</reference>
<dbReference type="Pfam" id="PF13616">
    <property type="entry name" value="Rotamase_3"/>
    <property type="match status" value="1"/>
</dbReference>
<keyword evidence="1 3" id="KW-0413">Isomerase</keyword>
<dbReference type="InterPro" id="IPR046357">
    <property type="entry name" value="PPIase_dom_sf"/>
</dbReference>
<dbReference type="GO" id="GO:0016853">
    <property type="term" value="F:isomerase activity"/>
    <property type="evidence" value="ECO:0007669"/>
    <property type="project" value="UniProtKB-KW"/>
</dbReference>
<evidence type="ECO:0000313" key="3">
    <source>
        <dbReference type="EMBL" id="MFD0992889.1"/>
    </source>
</evidence>
<gene>
    <name evidence="3" type="ORF">ACFQ1U_06700</name>
</gene>
<keyword evidence="4" id="KW-1185">Reference proteome</keyword>
<proteinExistence type="predicted"/>
<name>A0ABW3JR36_9FLAO</name>
<feature type="domain" description="PpiC" evidence="2">
    <location>
        <begin position="93"/>
        <end position="172"/>
    </location>
</feature>
<organism evidence="3 4">
    <name type="scientific">Tenacibaculum geojense</name>
    <dbReference type="NCBI Taxonomy" id="915352"/>
    <lineage>
        <taxon>Bacteria</taxon>
        <taxon>Pseudomonadati</taxon>
        <taxon>Bacteroidota</taxon>
        <taxon>Flavobacteriia</taxon>
        <taxon>Flavobacteriales</taxon>
        <taxon>Flavobacteriaceae</taxon>
        <taxon>Tenacibaculum</taxon>
    </lineage>
</organism>